<dbReference type="GO" id="GO:0016491">
    <property type="term" value="F:oxidoreductase activity"/>
    <property type="evidence" value="ECO:0007669"/>
    <property type="project" value="TreeGrafter"/>
</dbReference>
<dbReference type="GO" id="GO:0005737">
    <property type="term" value="C:cytoplasm"/>
    <property type="evidence" value="ECO:0007669"/>
    <property type="project" value="TreeGrafter"/>
</dbReference>
<dbReference type="Gene3D" id="3.40.50.720">
    <property type="entry name" value="NAD(P)-binding Rossmann-like Domain"/>
    <property type="match status" value="1"/>
</dbReference>
<evidence type="ECO:0000313" key="1">
    <source>
        <dbReference type="EMBL" id="TMO69664.1"/>
    </source>
</evidence>
<gene>
    <name evidence="1" type="ORF">CWC19_04225</name>
</gene>
<protein>
    <submittedName>
        <fullName evidence="1">Short-chain dehydrogenase</fullName>
    </submittedName>
</protein>
<sequence length="241" mass="27633">MTTQNHFVIGASAAIAQSFIDRLHHQDPSSHVYTISQQNIEAHHHNRTHIVSEYNEDSIAHTVEMLKTPLQHAATITIFNGQLHNQEFTPEKRLEDISESYFDWIFKANTLTPILWLKMLAPHLSKIRHPCVVTSLSARVASINENELGGWYCYRASKAALNMMFKTASIEYKRRAKTTKLVLFHPGTTDSALSKPFQKNVPQGKLFTPEFVAERLYDLIQTRVIDGQLDYIDWQGQTISW</sequence>
<dbReference type="EMBL" id="PNBX01000014">
    <property type="protein sequence ID" value="TMO69664.1"/>
    <property type="molecule type" value="Genomic_DNA"/>
</dbReference>
<dbReference type="RefSeq" id="WP_138590290.1">
    <property type="nucleotide sequence ID" value="NZ_PNBX01000014.1"/>
</dbReference>
<dbReference type="PANTHER" id="PTHR43544">
    <property type="entry name" value="SHORT-CHAIN DEHYDROGENASE/REDUCTASE"/>
    <property type="match status" value="1"/>
</dbReference>
<dbReference type="OrthoDB" id="9785826at2"/>
<dbReference type="InterPro" id="IPR051468">
    <property type="entry name" value="Fungal_SecMetab_SDRs"/>
</dbReference>
<name>A0A5S3VDE0_9GAMM</name>
<dbReference type="InterPro" id="IPR036291">
    <property type="entry name" value="NAD(P)-bd_dom_sf"/>
</dbReference>
<reference evidence="1 2" key="1">
    <citation type="submission" date="2018-01" db="EMBL/GenBank/DDBJ databases">
        <authorList>
            <person name="Paulsen S."/>
            <person name="Gram L.K."/>
        </authorList>
    </citation>
    <scope>NUCLEOTIDE SEQUENCE [LARGE SCALE GENOMIC DNA]</scope>
    <source>
        <strain evidence="1 2">S3790</strain>
    </source>
</reference>
<accession>A0A5S3VDE0</accession>
<dbReference type="Proteomes" id="UP000307217">
    <property type="component" value="Unassembled WGS sequence"/>
</dbReference>
<dbReference type="PANTHER" id="PTHR43544:SF12">
    <property type="entry name" value="NAD(P)-BINDING ROSSMANN-FOLD SUPERFAMILY PROTEIN"/>
    <property type="match status" value="1"/>
</dbReference>
<dbReference type="InterPro" id="IPR002347">
    <property type="entry name" value="SDR_fam"/>
</dbReference>
<evidence type="ECO:0000313" key="2">
    <source>
        <dbReference type="Proteomes" id="UP000307217"/>
    </source>
</evidence>
<dbReference type="SUPFAM" id="SSF51735">
    <property type="entry name" value="NAD(P)-binding Rossmann-fold domains"/>
    <property type="match status" value="1"/>
</dbReference>
<dbReference type="Pfam" id="PF00106">
    <property type="entry name" value="adh_short"/>
    <property type="match status" value="1"/>
</dbReference>
<organism evidence="1 2">
    <name type="scientific">Pseudoalteromonas aurantia</name>
    <dbReference type="NCBI Taxonomy" id="43654"/>
    <lineage>
        <taxon>Bacteria</taxon>
        <taxon>Pseudomonadati</taxon>
        <taxon>Pseudomonadota</taxon>
        <taxon>Gammaproteobacteria</taxon>
        <taxon>Alteromonadales</taxon>
        <taxon>Pseudoalteromonadaceae</taxon>
        <taxon>Pseudoalteromonas</taxon>
    </lineage>
</organism>
<reference evidence="2" key="2">
    <citation type="submission" date="2019-06" db="EMBL/GenBank/DDBJ databases">
        <title>Co-occurence of chitin degradation, pigmentation and bioactivity in marine Pseudoalteromonas.</title>
        <authorList>
            <person name="Sonnenschein E.C."/>
            <person name="Bech P.K."/>
        </authorList>
    </citation>
    <scope>NUCLEOTIDE SEQUENCE [LARGE SCALE GENOMIC DNA]</scope>
    <source>
        <strain evidence="2">S3790</strain>
    </source>
</reference>
<comment type="caution">
    <text evidence="1">The sequence shown here is derived from an EMBL/GenBank/DDBJ whole genome shotgun (WGS) entry which is preliminary data.</text>
</comment>
<proteinExistence type="predicted"/>
<dbReference type="AlphaFoldDB" id="A0A5S3VDE0"/>